<proteinExistence type="predicted"/>
<dbReference type="AlphaFoldDB" id="A0A091DW63"/>
<sequence length="208" mass="23255">MELDSHSRQDICDYPTPVPPPLFSLIPKTLPTRILSHCQPSYRLQSDENKILAYEDGLGGKSHPAKRGDFSRKTWQVSRKRVQFLELFVGTLPPGSLSLQVWIPFLEAHAQSAIWEIPDSISPGVGRRDSSLEAGLFTGSSHDSCIRVFCVLCLPEVTRRGRIRVRLREFEVKGRQEVGVLEQPGYVGCAVVVLLPTNTFLSVKLCVQ</sequence>
<reference evidence="1 2" key="1">
    <citation type="submission" date="2013-11" db="EMBL/GenBank/DDBJ databases">
        <title>The Damaraland mole rat (Fukomys damarensis) genome and evolution of African mole rats.</title>
        <authorList>
            <person name="Gladyshev V.N."/>
            <person name="Fang X."/>
        </authorList>
    </citation>
    <scope>NUCLEOTIDE SEQUENCE [LARGE SCALE GENOMIC DNA]</scope>
    <source>
        <tissue evidence="1">Liver</tissue>
    </source>
</reference>
<evidence type="ECO:0000313" key="2">
    <source>
        <dbReference type="Proteomes" id="UP000028990"/>
    </source>
</evidence>
<dbReference type="Proteomes" id="UP000028990">
    <property type="component" value="Unassembled WGS sequence"/>
</dbReference>
<dbReference type="EMBL" id="KN121920">
    <property type="protein sequence ID" value="KFO34683.1"/>
    <property type="molecule type" value="Genomic_DNA"/>
</dbReference>
<gene>
    <name evidence="1" type="ORF">H920_03906</name>
</gene>
<accession>A0A091DW63</accession>
<protein>
    <submittedName>
        <fullName evidence="1">Uncharacterized protein</fullName>
    </submittedName>
</protein>
<keyword evidence="2" id="KW-1185">Reference proteome</keyword>
<evidence type="ECO:0000313" key="1">
    <source>
        <dbReference type="EMBL" id="KFO34683.1"/>
    </source>
</evidence>
<name>A0A091DW63_FUKDA</name>
<organism evidence="1 2">
    <name type="scientific">Fukomys damarensis</name>
    <name type="common">Damaraland mole rat</name>
    <name type="synonym">Cryptomys damarensis</name>
    <dbReference type="NCBI Taxonomy" id="885580"/>
    <lineage>
        <taxon>Eukaryota</taxon>
        <taxon>Metazoa</taxon>
        <taxon>Chordata</taxon>
        <taxon>Craniata</taxon>
        <taxon>Vertebrata</taxon>
        <taxon>Euteleostomi</taxon>
        <taxon>Mammalia</taxon>
        <taxon>Eutheria</taxon>
        <taxon>Euarchontoglires</taxon>
        <taxon>Glires</taxon>
        <taxon>Rodentia</taxon>
        <taxon>Hystricomorpha</taxon>
        <taxon>Bathyergidae</taxon>
        <taxon>Fukomys</taxon>
    </lineage>
</organism>